<keyword evidence="2" id="KW-1185">Reference proteome</keyword>
<evidence type="ECO:0000313" key="2">
    <source>
        <dbReference type="Proteomes" id="UP001057402"/>
    </source>
</evidence>
<evidence type="ECO:0000313" key="1">
    <source>
        <dbReference type="EMBL" id="KAI4342390.1"/>
    </source>
</evidence>
<dbReference type="EMBL" id="CM042886">
    <property type="protein sequence ID" value="KAI4342390.1"/>
    <property type="molecule type" value="Genomic_DNA"/>
</dbReference>
<protein>
    <submittedName>
        <fullName evidence="1">Uncharacterized protein</fullName>
    </submittedName>
</protein>
<organism evidence="1 2">
    <name type="scientific">Melastoma candidum</name>
    <dbReference type="NCBI Taxonomy" id="119954"/>
    <lineage>
        <taxon>Eukaryota</taxon>
        <taxon>Viridiplantae</taxon>
        <taxon>Streptophyta</taxon>
        <taxon>Embryophyta</taxon>
        <taxon>Tracheophyta</taxon>
        <taxon>Spermatophyta</taxon>
        <taxon>Magnoliopsida</taxon>
        <taxon>eudicotyledons</taxon>
        <taxon>Gunneridae</taxon>
        <taxon>Pentapetalae</taxon>
        <taxon>rosids</taxon>
        <taxon>malvids</taxon>
        <taxon>Myrtales</taxon>
        <taxon>Melastomataceae</taxon>
        <taxon>Melastomatoideae</taxon>
        <taxon>Melastomateae</taxon>
        <taxon>Melastoma</taxon>
    </lineage>
</organism>
<sequence>MASICRSLRLCSRVASKIESPLASSRLRSATRSIPNAPRALSGLGGVESLLPLHSAIASARLNSNIAFDSSCWSLLSLGLAVPL</sequence>
<dbReference type="Proteomes" id="UP001057402">
    <property type="component" value="Chromosome 7"/>
</dbReference>
<reference evidence="2" key="1">
    <citation type="journal article" date="2023" name="Front. Plant Sci.">
        <title>Chromosomal-level genome assembly of Melastoma candidum provides insights into trichome evolution.</title>
        <authorList>
            <person name="Zhong Y."/>
            <person name="Wu W."/>
            <person name="Sun C."/>
            <person name="Zou P."/>
            <person name="Liu Y."/>
            <person name="Dai S."/>
            <person name="Zhou R."/>
        </authorList>
    </citation>
    <scope>NUCLEOTIDE SEQUENCE [LARGE SCALE GENOMIC DNA]</scope>
</reference>
<proteinExistence type="predicted"/>
<name>A0ACB9P1C1_9MYRT</name>
<accession>A0ACB9P1C1</accession>
<comment type="caution">
    <text evidence="1">The sequence shown here is derived from an EMBL/GenBank/DDBJ whole genome shotgun (WGS) entry which is preliminary data.</text>
</comment>
<gene>
    <name evidence="1" type="ORF">MLD38_027027</name>
</gene>